<dbReference type="AlphaFoldDB" id="A0A3A4NYX7"/>
<gene>
    <name evidence="5" type="ORF">C4520_02095</name>
</gene>
<accession>A0A3A4NYX7</accession>
<dbReference type="EMBL" id="QZKU01000019">
    <property type="protein sequence ID" value="RJP25687.1"/>
    <property type="molecule type" value="Genomic_DNA"/>
</dbReference>
<dbReference type="InterPro" id="IPR000524">
    <property type="entry name" value="Tscrpt_reg_HTH_GntR"/>
</dbReference>
<dbReference type="Gene3D" id="1.20.120.530">
    <property type="entry name" value="GntR ligand-binding domain-like"/>
    <property type="match status" value="1"/>
</dbReference>
<dbReference type="GO" id="GO:0003677">
    <property type="term" value="F:DNA binding"/>
    <property type="evidence" value="ECO:0007669"/>
    <property type="project" value="UniProtKB-KW"/>
</dbReference>
<dbReference type="PRINTS" id="PR00035">
    <property type="entry name" value="HTHGNTR"/>
</dbReference>
<dbReference type="InterPro" id="IPR036388">
    <property type="entry name" value="WH-like_DNA-bd_sf"/>
</dbReference>
<dbReference type="SUPFAM" id="SSF46785">
    <property type="entry name" value="Winged helix' DNA-binding domain"/>
    <property type="match status" value="1"/>
</dbReference>
<dbReference type="PANTHER" id="PTHR43537:SF43">
    <property type="entry name" value="GNTR-FAMILY TRANSCRIPTIONAL REGULATOR"/>
    <property type="match status" value="1"/>
</dbReference>
<dbReference type="PROSITE" id="PS50949">
    <property type="entry name" value="HTH_GNTR"/>
    <property type="match status" value="1"/>
</dbReference>
<evidence type="ECO:0000256" key="2">
    <source>
        <dbReference type="ARBA" id="ARBA00023125"/>
    </source>
</evidence>
<dbReference type="InterPro" id="IPR008920">
    <property type="entry name" value="TF_FadR/GntR_C"/>
</dbReference>
<dbReference type="SMART" id="SM00345">
    <property type="entry name" value="HTH_GNTR"/>
    <property type="match status" value="1"/>
</dbReference>
<keyword evidence="3" id="KW-0804">Transcription</keyword>
<dbReference type="InterPro" id="IPR036390">
    <property type="entry name" value="WH_DNA-bd_sf"/>
</dbReference>
<proteinExistence type="predicted"/>
<sequence length="249" mass="27271">MIMATLNASKSADSAPQDGALHFRPVEKTTLSGEIVDQILSMIVTGKLKAGDRLPPERELCESFKVGRGSVREAMKALEILGIIRRDVPGTTICRPEENRYLGLSLTTGAASLEQALESARIVGIETAGLAAERAKPAHIRKMAQKVKESEDTQNPAAIHLSYHRALAAAAQNPVLSQIYSMLIALVAQSRSLVLTYQNMDEKKLEKVAREIFDGHKKILKAIESHNPISARRCMKEHYDCMESVALGK</sequence>
<dbReference type="Pfam" id="PF07729">
    <property type="entry name" value="FCD"/>
    <property type="match status" value="1"/>
</dbReference>
<protein>
    <submittedName>
        <fullName evidence="5">FadR family transcriptional regulator</fullName>
    </submittedName>
</protein>
<dbReference type="CDD" id="cd07377">
    <property type="entry name" value="WHTH_GntR"/>
    <property type="match status" value="1"/>
</dbReference>
<evidence type="ECO:0000256" key="1">
    <source>
        <dbReference type="ARBA" id="ARBA00023015"/>
    </source>
</evidence>
<organism evidence="5 6">
    <name type="scientific">Abyssobacteria bacterium (strain SURF_5)</name>
    <dbReference type="NCBI Taxonomy" id="2093360"/>
    <lineage>
        <taxon>Bacteria</taxon>
        <taxon>Pseudomonadati</taxon>
        <taxon>Candidatus Hydrogenedentota</taxon>
        <taxon>Candidatus Abyssobacteria</taxon>
    </lineage>
</organism>
<dbReference type="InterPro" id="IPR011711">
    <property type="entry name" value="GntR_C"/>
</dbReference>
<comment type="caution">
    <text evidence="5">The sequence shown here is derived from an EMBL/GenBank/DDBJ whole genome shotgun (WGS) entry which is preliminary data.</text>
</comment>
<dbReference type="SUPFAM" id="SSF48008">
    <property type="entry name" value="GntR ligand-binding domain-like"/>
    <property type="match status" value="1"/>
</dbReference>
<dbReference type="SMART" id="SM00895">
    <property type="entry name" value="FCD"/>
    <property type="match status" value="1"/>
</dbReference>
<evidence type="ECO:0000259" key="4">
    <source>
        <dbReference type="PROSITE" id="PS50949"/>
    </source>
</evidence>
<evidence type="ECO:0000256" key="3">
    <source>
        <dbReference type="ARBA" id="ARBA00023163"/>
    </source>
</evidence>
<name>A0A3A4NYX7_ABYX5</name>
<dbReference type="PANTHER" id="PTHR43537">
    <property type="entry name" value="TRANSCRIPTIONAL REGULATOR, GNTR FAMILY"/>
    <property type="match status" value="1"/>
</dbReference>
<keyword evidence="2" id="KW-0238">DNA-binding</keyword>
<evidence type="ECO:0000313" key="6">
    <source>
        <dbReference type="Proteomes" id="UP000265882"/>
    </source>
</evidence>
<evidence type="ECO:0000313" key="5">
    <source>
        <dbReference type="EMBL" id="RJP25687.1"/>
    </source>
</evidence>
<feature type="domain" description="HTH gntR-type" evidence="4">
    <location>
        <begin position="29"/>
        <end position="96"/>
    </location>
</feature>
<dbReference type="Gene3D" id="1.10.10.10">
    <property type="entry name" value="Winged helix-like DNA-binding domain superfamily/Winged helix DNA-binding domain"/>
    <property type="match status" value="1"/>
</dbReference>
<keyword evidence="1" id="KW-0805">Transcription regulation</keyword>
<dbReference type="GO" id="GO:0003700">
    <property type="term" value="F:DNA-binding transcription factor activity"/>
    <property type="evidence" value="ECO:0007669"/>
    <property type="project" value="InterPro"/>
</dbReference>
<dbReference type="Pfam" id="PF00392">
    <property type="entry name" value="GntR"/>
    <property type="match status" value="1"/>
</dbReference>
<reference evidence="5 6" key="1">
    <citation type="journal article" date="2017" name="ISME J.">
        <title>Energy and carbon metabolisms in a deep terrestrial subsurface fluid microbial community.</title>
        <authorList>
            <person name="Momper L."/>
            <person name="Jungbluth S.P."/>
            <person name="Lee M.D."/>
            <person name="Amend J.P."/>
        </authorList>
    </citation>
    <scope>NUCLEOTIDE SEQUENCE [LARGE SCALE GENOMIC DNA]</scope>
    <source>
        <strain evidence="5">SURF_5</strain>
    </source>
</reference>
<dbReference type="Proteomes" id="UP000265882">
    <property type="component" value="Unassembled WGS sequence"/>
</dbReference>